<organism evidence="7 8">
    <name type="scientific">Aureibaculum algae</name>
    <dbReference type="NCBI Taxonomy" id="2584122"/>
    <lineage>
        <taxon>Bacteria</taxon>
        <taxon>Pseudomonadati</taxon>
        <taxon>Bacteroidota</taxon>
        <taxon>Flavobacteriia</taxon>
        <taxon>Flavobacteriales</taxon>
        <taxon>Flavobacteriaceae</taxon>
        <taxon>Aureibaculum</taxon>
    </lineage>
</organism>
<evidence type="ECO:0000256" key="2">
    <source>
        <dbReference type="ARBA" id="ARBA00011881"/>
    </source>
</evidence>
<feature type="binding site" evidence="6">
    <location>
        <position position="159"/>
    </location>
    <ligand>
        <name>substrate</name>
    </ligand>
</feature>
<proteinExistence type="inferred from homology"/>
<feature type="binding site" evidence="6">
    <location>
        <position position="166"/>
    </location>
    <ligand>
        <name>substrate</name>
    </ligand>
</feature>
<evidence type="ECO:0000256" key="4">
    <source>
        <dbReference type="ARBA" id="ARBA00022801"/>
    </source>
</evidence>
<comment type="catalytic activity">
    <reaction evidence="5 6">
        <text>L-glutamine + H2O = L-glutamate + NH4(+)</text>
        <dbReference type="Rhea" id="RHEA:15889"/>
        <dbReference type="ChEBI" id="CHEBI:15377"/>
        <dbReference type="ChEBI" id="CHEBI:28938"/>
        <dbReference type="ChEBI" id="CHEBI:29985"/>
        <dbReference type="ChEBI" id="CHEBI:58359"/>
        <dbReference type="EC" id="3.5.1.2"/>
    </reaction>
</comment>
<name>A0A5B7TW74_9FLAO</name>
<dbReference type="SUPFAM" id="SSF56601">
    <property type="entry name" value="beta-lactamase/transpeptidase-like"/>
    <property type="match status" value="1"/>
</dbReference>
<comment type="subunit">
    <text evidence="2 6">Homotetramer.</text>
</comment>
<feature type="binding site" evidence="6">
    <location>
        <position position="260"/>
    </location>
    <ligand>
        <name>substrate</name>
    </ligand>
</feature>
<dbReference type="Proteomes" id="UP000306229">
    <property type="component" value="Chromosome"/>
</dbReference>
<protein>
    <recommendedName>
        <fullName evidence="3 6">Glutaminase</fullName>
        <ecNumber evidence="3 6">3.5.1.2</ecNumber>
    </recommendedName>
</protein>
<dbReference type="PANTHER" id="PTHR12544">
    <property type="entry name" value="GLUTAMINASE"/>
    <property type="match status" value="1"/>
</dbReference>
<accession>A0A5B7TW74</accession>
<evidence type="ECO:0000256" key="3">
    <source>
        <dbReference type="ARBA" id="ARBA00012918"/>
    </source>
</evidence>
<dbReference type="Gene3D" id="3.40.710.10">
    <property type="entry name" value="DD-peptidase/beta-lactamase superfamily"/>
    <property type="match status" value="1"/>
</dbReference>
<feature type="binding site" evidence="6">
    <location>
        <position position="190"/>
    </location>
    <ligand>
        <name>substrate</name>
    </ligand>
</feature>
<gene>
    <name evidence="6" type="primary">glsA</name>
    <name evidence="7" type="ORF">FF125_10870</name>
</gene>
<dbReference type="Pfam" id="PF04960">
    <property type="entry name" value="Glutaminase"/>
    <property type="match status" value="1"/>
</dbReference>
<feature type="binding site" evidence="6">
    <location>
        <position position="242"/>
    </location>
    <ligand>
        <name>substrate</name>
    </ligand>
</feature>
<dbReference type="PANTHER" id="PTHR12544:SF29">
    <property type="entry name" value="GLUTAMINASE"/>
    <property type="match status" value="1"/>
</dbReference>
<evidence type="ECO:0000256" key="6">
    <source>
        <dbReference type="HAMAP-Rule" id="MF_00313"/>
    </source>
</evidence>
<dbReference type="EC" id="3.5.1.2" evidence="3 6"/>
<dbReference type="NCBIfam" id="NF002133">
    <property type="entry name" value="PRK00971.1-2"/>
    <property type="match status" value="1"/>
</dbReference>
<dbReference type="EMBL" id="CP040749">
    <property type="protein sequence ID" value="QCX38912.1"/>
    <property type="molecule type" value="Genomic_DNA"/>
</dbReference>
<dbReference type="RefSeq" id="WP_138949791.1">
    <property type="nucleotide sequence ID" value="NZ_CP040749.1"/>
</dbReference>
<evidence type="ECO:0000256" key="5">
    <source>
        <dbReference type="ARBA" id="ARBA00049534"/>
    </source>
</evidence>
<dbReference type="OrthoDB" id="9788822at2"/>
<dbReference type="FunFam" id="3.40.710.10:FF:000005">
    <property type="entry name" value="Glutaminase"/>
    <property type="match status" value="1"/>
</dbReference>
<dbReference type="AlphaFoldDB" id="A0A5B7TW74"/>
<feature type="binding site" evidence="6">
    <location>
        <position position="65"/>
    </location>
    <ligand>
        <name>substrate</name>
    </ligand>
</feature>
<dbReference type="HAMAP" id="MF_00313">
    <property type="entry name" value="Glutaminase"/>
    <property type="match status" value="1"/>
</dbReference>
<keyword evidence="4 6" id="KW-0378">Hydrolase</keyword>
<evidence type="ECO:0000313" key="7">
    <source>
        <dbReference type="EMBL" id="QCX38912.1"/>
    </source>
</evidence>
<keyword evidence="8" id="KW-1185">Reference proteome</keyword>
<reference evidence="7 8" key="1">
    <citation type="submission" date="2019-05" db="EMBL/GenBank/DDBJ databases">
        <title>Algicella ahnfeltiae gen. nov., sp. nov., a novel marine bacterium of the family Flavobacteriaceae isolated from a red alga.</title>
        <authorList>
            <person name="Nedashkovskaya O.I."/>
            <person name="Kukhlevskiy A.D."/>
            <person name="Kim S.-G."/>
            <person name="Zhukova N.V."/>
            <person name="Mikhailov V.V."/>
        </authorList>
    </citation>
    <scope>NUCLEOTIDE SEQUENCE [LARGE SCALE GENOMIC DNA]</scope>
    <source>
        <strain evidence="7 8">10Alg115</strain>
    </source>
</reference>
<keyword evidence="6" id="KW-0007">Acetylation</keyword>
<sequence length="306" mass="33716">MASNYKSIIENGYNLAKSLKDEGKIATYIPELANVDPSMFGVHMTKNDGTDFGIGNYKEKFSIQSIAKVLSLTLAIKTIGEKVWNRIDVEPSGTKFDSLLLLESYKGIPRNPFINSGAIVICDILITHLDNAPKDFLAFVRNLSDLPTLSYSDKIADSEKATGYRNVALCNFIKSFGNIKNDPAVVLDFYFDMCSLEMNCQQLSYTFSFLANGGRKLSNGEKIITNSQSKRINALMLTCGFYDESGEFAFKVGLPGKSGVGGGIVALYPHNYTIAVWSPKLNPNGNSFRGMKLLEEVTTHSELSIF</sequence>
<dbReference type="InterPro" id="IPR015868">
    <property type="entry name" value="Glutaminase"/>
</dbReference>
<comment type="similarity">
    <text evidence="1 6">Belongs to the glutaminase family.</text>
</comment>
<dbReference type="InterPro" id="IPR012338">
    <property type="entry name" value="Beta-lactam/transpept-like"/>
</dbReference>
<dbReference type="GO" id="GO:0006537">
    <property type="term" value="P:glutamate biosynthetic process"/>
    <property type="evidence" value="ECO:0007669"/>
    <property type="project" value="TreeGrafter"/>
</dbReference>
<dbReference type="NCBIfam" id="TIGR03814">
    <property type="entry name" value="Gln_ase"/>
    <property type="match status" value="1"/>
</dbReference>
<evidence type="ECO:0000313" key="8">
    <source>
        <dbReference type="Proteomes" id="UP000306229"/>
    </source>
</evidence>
<dbReference type="KEGG" id="fbe:FF125_10870"/>
<feature type="binding site" evidence="6">
    <location>
        <position position="115"/>
    </location>
    <ligand>
        <name>substrate</name>
    </ligand>
</feature>
<dbReference type="GO" id="GO:0004359">
    <property type="term" value="F:glutaminase activity"/>
    <property type="evidence" value="ECO:0007669"/>
    <property type="project" value="UniProtKB-UniRule"/>
</dbReference>
<dbReference type="GO" id="GO:0006543">
    <property type="term" value="P:L-glutamine catabolic process"/>
    <property type="evidence" value="ECO:0007669"/>
    <property type="project" value="TreeGrafter"/>
</dbReference>
<evidence type="ECO:0000256" key="1">
    <source>
        <dbReference type="ARBA" id="ARBA00011076"/>
    </source>
</evidence>